<evidence type="ECO:0000313" key="3">
    <source>
        <dbReference type="EMBL" id="MBF9073316.1"/>
    </source>
</evidence>
<keyword evidence="2" id="KW-0234">DNA repair</keyword>
<keyword evidence="4" id="KW-1185">Reference proteome</keyword>
<dbReference type="GO" id="GO:0006307">
    <property type="term" value="P:DNA alkylation repair"/>
    <property type="evidence" value="ECO:0007669"/>
    <property type="project" value="TreeGrafter"/>
</dbReference>
<dbReference type="GO" id="GO:0043916">
    <property type="term" value="F:DNA-7-methylguanine glycosylase activity"/>
    <property type="evidence" value="ECO:0007669"/>
    <property type="project" value="TreeGrafter"/>
</dbReference>
<comment type="caution">
    <text evidence="3">The sequence shown here is derived from an EMBL/GenBank/DDBJ whole genome shotgun (WGS) entry which is preliminary data.</text>
</comment>
<sequence length="302" mass="33342">MWKPEGPLDLSLTFGFLRRGPLDPSYRRDREGALWRVSRTPAGVGTLRLRTRPAEGAVEATAWGAGGSWLLDAVPRWLGAEDDPSTFDPHGHRLLRDAHARHAGLRIGRTGLVMESLVPAILEQKVTTGEAYEAWRTLLRAYGEPAPGGAEVPPHMYAPPAARDWAMIPSWAWHRARVDGKRAATVVRAARVAPRLEEASAMPPAEAEARLTTIPGIGVWTAAETLQRSNGDADAVSVGDLHLPNTVGWALAGRERSDDAVMLELLEPYRPHRYRVCRLLHTMHVAAPRRAPRYAPLDFRDR</sequence>
<dbReference type="AlphaFoldDB" id="A0A931BB38"/>
<keyword evidence="1" id="KW-0227">DNA damage</keyword>
<dbReference type="PANTHER" id="PTHR43003">
    <property type="entry name" value="DNA-3-METHYLADENINE GLYCOSYLASE"/>
    <property type="match status" value="1"/>
</dbReference>
<dbReference type="Proteomes" id="UP000657385">
    <property type="component" value="Unassembled WGS sequence"/>
</dbReference>
<dbReference type="GO" id="GO:0005737">
    <property type="term" value="C:cytoplasm"/>
    <property type="evidence" value="ECO:0007669"/>
    <property type="project" value="TreeGrafter"/>
</dbReference>
<evidence type="ECO:0000256" key="2">
    <source>
        <dbReference type="ARBA" id="ARBA00023204"/>
    </source>
</evidence>
<reference evidence="3" key="1">
    <citation type="submission" date="2020-11" db="EMBL/GenBank/DDBJ databases">
        <title>Isolation and identification of active actinomycetes.</title>
        <authorList>
            <person name="Yu B."/>
        </authorList>
    </citation>
    <scope>NUCLEOTIDE SEQUENCE</scope>
    <source>
        <strain evidence="3">NEAU-YB345</strain>
    </source>
</reference>
<gene>
    <name evidence="3" type="ORF">I2501_35415</name>
</gene>
<dbReference type="InterPro" id="IPR011257">
    <property type="entry name" value="DNA_glycosylase"/>
</dbReference>
<evidence type="ECO:0000256" key="1">
    <source>
        <dbReference type="ARBA" id="ARBA00022763"/>
    </source>
</evidence>
<proteinExistence type="predicted"/>
<dbReference type="SUPFAM" id="SSF48150">
    <property type="entry name" value="DNA-glycosylase"/>
    <property type="match status" value="1"/>
</dbReference>
<protein>
    <submittedName>
        <fullName evidence="3">DNA-3-methyladenine glycosylase 2 family protein</fullName>
    </submittedName>
</protein>
<dbReference type="GO" id="GO:0032131">
    <property type="term" value="F:alkylated DNA binding"/>
    <property type="evidence" value="ECO:0007669"/>
    <property type="project" value="TreeGrafter"/>
</dbReference>
<dbReference type="PANTHER" id="PTHR43003:SF6">
    <property type="entry name" value="DNA GLYCOSYLASE"/>
    <property type="match status" value="1"/>
</dbReference>
<name>A0A931BB38_9ACTN</name>
<dbReference type="EMBL" id="JADPRT010000021">
    <property type="protein sequence ID" value="MBF9073316.1"/>
    <property type="molecule type" value="Genomic_DNA"/>
</dbReference>
<dbReference type="GO" id="GO:0008725">
    <property type="term" value="F:DNA-3-methyladenine glycosylase activity"/>
    <property type="evidence" value="ECO:0007669"/>
    <property type="project" value="TreeGrafter"/>
</dbReference>
<evidence type="ECO:0000313" key="4">
    <source>
        <dbReference type="Proteomes" id="UP000657385"/>
    </source>
</evidence>
<dbReference type="GO" id="GO:0032993">
    <property type="term" value="C:protein-DNA complex"/>
    <property type="evidence" value="ECO:0007669"/>
    <property type="project" value="TreeGrafter"/>
</dbReference>
<accession>A0A931BB38</accession>
<dbReference type="InterPro" id="IPR051912">
    <property type="entry name" value="Alkylbase_DNA_Glycosylase/TA"/>
</dbReference>
<dbReference type="GO" id="GO:0006285">
    <property type="term" value="P:base-excision repair, AP site formation"/>
    <property type="evidence" value="ECO:0007669"/>
    <property type="project" value="TreeGrafter"/>
</dbReference>
<organism evidence="3 4">
    <name type="scientific">Streptacidiphilus fuscans</name>
    <dbReference type="NCBI Taxonomy" id="2789292"/>
    <lineage>
        <taxon>Bacteria</taxon>
        <taxon>Bacillati</taxon>
        <taxon>Actinomycetota</taxon>
        <taxon>Actinomycetes</taxon>
        <taxon>Kitasatosporales</taxon>
        <taxon>Streptomycetaceae</taxon>
        <taxon>Streptacidiphilus</taxon>
    </lineage>
</organism>
<dbReference type="Gene3D" id="1.10.340.30">
    <property type="entry name" value="Hypothetical protein, domain 2"/>
    <property type="match status" value="1"/>
</dbReference>